<organism evidence="2">
    <name type="scientific">marine sediment metagenome</name>
    <dbReference type="NCBI Taxonomy" id="412755"/>
    <lineage>
        <taxon>unclassified sequences</taxon>
        <taxon>metagenomes</taxon>
        <taxon>ecological metagenomes</taxon>
    </lineage>
</organism>
<dbReference type="AlphaFoldDB" id="X0UND3"/>
<dbReference type="Gene3D" id="3.40.1350.10">
    <property type="match status" value="1"/>
</dbReference>
<comment type="catalytic activity">
    <reaction evidence="1">
        <text>Endonucleolytic cleavage at a junction such as a reciprocal single-stranded crossover between two homologous DNA duplexes (Holliday junction).</text>
        <dbReference type="EC" id="3.1.21.10"/>
    </reaction>
</comment>
<evidence type="ECO:0008006" key="3">
    <source>
        <dbReference type="Google" id="ProtNLM"/>
    </source>
</evidence>
<dbReference type="InterPro" id="IPR011856">
    <property type="entry name" value="tRNA_endonuc-like_dom_sf"/>
</dbReference>
<protein>
    <recommendedName>
        <fullName evidence="3">Holliday junction resolvase</fullName>
    </recommendedName>
</protein>
<dbReference type="InterPro" id="IPR002732">
    <property type="entry name" value="Hjc"/>
</dbReference>
<feature type="non-terminal residue" evidence="2">
    <location>
        <position position="133"/>
    </location>
</feature>
<gene>
    <name evidence="2" type="ORF">S01H1_36772</name>
</gene>
<dbReference type="Pfam" id="PF01870">
    <property type="entry name" value="Hjc"/>
    <property type="match status" value="1"/>
</dbReference>
<dbReference type="SUPFAM" id="SSF52980">
    <property type="entry name" value="Restriction endonuclease-like"/>
    <property type="match status" value="1"/>
</dbReference>
<name>X0UND3_9ZZZZ</name>
<evidence type="ECO:0000313" key="2">
    <source>
        <dbReference type="EMBL" id="GAG07185.1"/>
    </source>
</evidence>
<sequence>MSASQYERELKGILGGENKTLTKVTKTCSALEKDNYLKICNKPFAVVRAAGSLGIDLVAVRGDISFLTEVKSSVGNTLHFSSVGGKLQKQADDMCKACEKTKTLPVYAFRLKGHRGDSWRFFTIDIHGLGGAA</sequence>
<evidence type="ECO:0000256" key="1">
    <source>
        <dbReference type="ARBA" id="ARBA00029354"/>
    </source>
</evidence>
<accession>X0UND3</accession>
<comment type="caution">
    <text evidence="2">The sequence shown here is derived from an EMBL/GenBank/DDBJ whole genome shotgun (WGS) entry which is preliminary data.</text>
</comment>
<dbReference type="EMBL" id="BARS01023064">
    <property type="protein sequence ID" value="GAG07185.1"/>
    <property type="molecule type" value="Genomic_DNA"/>
</dbReference>
<reference evidence="2" key="1">
    <citation type="journal article" date="2014" name="Front. Microbiol.">
        <title>High frequency of phylogenetically diverse reductive dehalogenase-homologous genes in deep subseafloor sedimentary metagenomes.</title>
        <authorList>
            <person name="Kawai M."/>
            <person name="Futagami T."/>
            <person name="Toyoda A."/>
            <person name="Takaki Y."/>
            <person name="Nishi S."/>
            <person name="Hori S."/>
            <person name="Arai W."/>
            <person name="Tsubouchi T."/>
            <person name="Morono Y."/>
            <person name="Uchiyama I."/>
            <person name="Ito T."/>
            <person name="Fujiyama A."/>
            <person name="Inagaki F."/>
            <person name="Takami H."/>
        </authorList>
    </citation>
    <scope>NUCLEOTIDE SEQUENCE</scope>
    <source>
        <strain evidence="2">Expedition CK06-06</strain>
    </source>
</reference>
<proteinExistence type="predicted"/>
<dbReference type="GO" id="GO:0008821">
    <property type="term" value="F:crossover junction DNA endonuclease activity"/>
    <property type="evidence" value="ECO:0007669"/>
    <property type="project" value="UniProtKB-EC"/>
</dbReference>
<dbReference type="InterPro" id="IPR011335">
    <property type="entry name" value="Restrct_endonuc-II-like"/>
</dbReference>
<dbReference type="GO" id="GO:0003676">
    <property type="term" value="F:nucleic acid binding"/>
    <property type="evidence" value="ECO:0007669"/>
    <property type="project" value="InterPro"/>
</dbReference>